<accession>B0VEU2</accession>
<organism evidence="1 2">
    <name type="scientific">Cloacimonas acidaminovorans (strain Evry)</name>
    <dbReference type="NCBI Taxonomy" id="459349"/>
    <lineage>
        <taxon>Bacteria</taxon>
        <taxon>Pseudomonadati</taxon>
        <taxon>Candidatus Cloacimonadota</taxon>
        <taxon>Candidatus Cloacimonadia</taxon>
        <taxon>Candidatus Cloacimonadales</taxon>
        <taxon>Candidatus Cloacimonadaceae</taxon>
        <taxon>Candidatus Cloacimonas</taxon>
    </lineage>
</organism>
<dbReference type="EMBL" id="CU466930">
    <property type="protein sequence ID" value="CAO81687.1"/>
    <property type="molecule type" value="Genomic_DNA"/>
</dbReference>
<dbReference type="KEGG" id="caci:CLOAM1860"/>
<protein>
    <submittedName>
        <fullName evidence="1">Uncharacterized protein</fullName>
    </submittedName>
</protein>
<gene>
    <name evidence="1" type="ordered locus">CLOAM1860</name>
</gene>
<dbReference type="AlphaFoldDB" id="B0VEU2"/>
<name>B0VEU2_CLOAI</name>
<dbReference type="STRING" id="459349.CLOAM1860"/>
<proteinExistence type="predicted"/>
<evidence type="ECO:0000313" key="1">
    <source>
        <dbReference type="EMBL" id="CAO81687.1"/>
    </source>
</evidence>
<sequence>MVRVKWWCKRPPVSLVTKIDRNALSGAMPNRKAMMLPASLSGRQLELFCEKQPRWMNITFGKLKAQNPAYKSSPFFSEERHSCRSHTKWLMKTSTFQRYKCSKS</sequence>
<reference evidence="1 2" key="1">
    <citation type="journal article" date="2008" name="J. Bacteriol.">
        <title>'Candidatus Cloacamonas acidaminovorans': genome sequence reconstruction provides a first glimpse of a new bacterial division.</title>
        <authorList>
            <person name="Pelletier E."/>
            <person name="Kreimeyer A."/>
            <person name="Bocs S."/>
            <person name="Rouy Z."/>
            <person name="Gyapay G."/>
            <person name="Chouari R."/>
            <person name="Riviere D."/>
            <person name="Ganesan A."/>
            <person name="Daegelen P."/>
            <person name="Sghir A."/>
            <person name="Cohen G.N."/>
            <person name="Medigue C."/>
            <person name="Weissenbach J."/>
            <person name="Le Paslier D."/>
        </authorList>
    </citation>
    <scope>NUCLEOTIDE SEQUENCE [LARGE SCALE GENOMIC DNA]</scope>
    <source>
        <strain evidence="2">Evry</strain>
    </source>
</reference>
<dbReference type="AntiFam" id="ANF00046">
    <property type="entry name" value="Overlaps RNaseP, same strand"/>
</dbReference>
<evidence type="ECO:0000313" key="2">
    <source>
        <dbReference type="Proteomes" id="UP000002019"/>
    </source>
</evidence>
<dbReference type="HOGENOM" id="CLU_2245174_0_0_0"/>
<dbReference type="Proteomes" id="UP000002019">
    <property type="component" value="Chromosome"/>
</dbReference>
<keyword evidence="2" id="KW-1185">Reference proteome</keyword>